<accession>A0A839TK79</accession>
<comment type="caution">
    <text evidence="2">The sequence shown here is derived from an EMBL/GenBank/DDBJ whole genome shotgun (WGS) entry which is preliminary data.</text>
</comment>
<sequence>MRNRYNHGILTNSGPHLYSMDTGGSREQGADSPPVSGYMPRDESVAASAAAAASLFSTTPTYSSAYLKRHELINRQHQQQGQTAWNEAEKLSFEADWYDNQLEWIATIDQTYGEPVFWDVLAAMAPPFPRGEQGPKEKLAERNWAAFQPTRIQKLLKQDAMIREELERQVQLAREEDRKDYLAWKAANDFAHDILDGNRTAYLRVLEEMAPLQELTLLGSGLEFSVRSSSEVEVELDVNSQQVIPREAKVRTEAGVASPELSVRERNDLELKYICGSVLRIAGELFALLPLDTVVVQARDTKMNEKTGQEEYITVLSIRIDRKFFAGYHAGRERCLEALMHCPHRMVYDPGTGFEPVDDLL</sequence>
<dbReference type="Proteomes" id="UP000517523">
    <property type="component" value="Unassembled WGS sequence"/>
</dbReference>
<gene>
    <name evidence="2" type="ORF">FHS19_001849</name>
</gene>
<feature type="region of interest" description="Disordered" evidence="1">
    <location>
        <begin position="12"/>
        <end position="39"/>
    </location>
</feature>
<protein>
    <submittedName>
        <fullName evidence="2">Uncharacterized protein</fullName>
    </submittedName>
</protein>
<evidence type="ECO:0000256" key="1">
    <source>
        <dbReference type="SAM" id="MobiDB-lite"/>
    </source>
</evidence>
<proteinExistence type="predicted"/>
<evidence type="ECO:0000313" key="2">
    <source>
        <dbReference type="EMBL" id="MBB3127195.1"/>
    </source>
</evidence>
<reference evidence="2 3" key="1">
    <citation type="submission" date="2020-08" db="EMBL/GenBank/DDBJ databases">
        <title>Genomic Encyclopedia of Type Strains, Phase III (KMG-III): the genomes of soil and plant-associated and newly described type strains.</title>
        <authorList>
            <person name="Whitman W."/>
        </authorList>
    </citation>
    <scope>NUCLEOTIDE SEQUENCE [LARGE SCALE GENOMIC DNA]</scope>
    <source>
        <strain evidence="2 3">CECT 5831</strain>
    </source>
</reference>
<dbReference type="AlphaFoldDB" id="A0A839TK79"/>
<dbReference type="EMBL" id="JACHXJ010000002">
    <property type="protein sequence ID" value="MBB3127195.1"/>
    <property type="molecule type" value="Genomic_DNA"/>
</dbReference>
<name>A0A839TK79_9BACL</name>
<evidence type="ECO:0000313" key="3">
    <source>
        <dbReference type="Proteomes" id="UP000517523"/>
    </source>
</evidence>
<organism evidence="2 3">
    <name type="scientific">Paenibacillus rhizosphaerae</name>
    <dbReference type="NCBI Taxonomy" id="297318"/>
    <lineage>
        <taxon>Bacteria</taxon>
        <taxon>Bacillati</taxon>
        <taxon>Bacillota</taxon>
        <taxon>Bacilli</taxon>
        <taxon>Bacillales</taxon>
        <taxon>Paenibacillaceae</taxon>
        <taxon>Paenibacillus</taxon>
    </lineage>
</organism>
<dbReference type="RefSeq" id="WP_183581600.1">
    <property type="nucleotide sequence ID" value="NZ_JACHXJ010000002.1"/>
</dbReference>